<dbReference type="PROSITE" id="PS00636">
    <property type="entry name" value="DNAJ_1"/>
    <property type="match status" value="1"/>
</dbReference>
<evidence type="ECO:0000259" key="2">
    <source>
        <dbReference type="PROSITE" id="PS50076"/>
    </source>
</evidence>
<reference evidence="3" key="1">
    <citation type="submission" date="2021-01" db="EMBL/GenBank/DDBJ databases">
        <authorList>
            <person name="Corre E."/>
            <person name="Pelletier E."/>
            <person name="Niang G."/>
            <person name="Scheremetjew M."/>
            <person name="Finn R."/>
            <person name="Kale V."/>
            <person name="Holt S."/>
            <person name="Cochrane G."/>
            <person name="Meng A."/>
            <person name="Brown T."/>
            <person name="Cohen L."/>
        </authorList>
    </citation>
    <scope>NUCLEOTIDE SEQUENCE</scope>
    <source>
        <strain evidence="3">RCC1693</strain>
    </source>
</reference>
<dbReference type="InterPro" id="IPR018253">
    <property type="entry name" value="DnaJ_domain_CS"/>
</dbReference>
<dbReference type="AlphaFoldDB" id="A0A7S2FBS2"/>
<gene>
    <name evidence="3" type="ORF">FPAR1323_LOCUS1196</name>
</gene>
<dbReference type="EMBL" id="HBGT01002136">
    <property type="protein sequence ID" value="CAD9383667.1"/>
    <property type="molecule type" value="Transcribed_RNA"/>
</dbReference>
<protein>
    <recommendedName>
        <fullName evidence="2">J domain-containing protein</fullName>
    </recommendedName>
</protein>
<dbReference type="PANTHER" id="PTHR44825">
    <property type="match status" value="1"/>
</dbReference>
<feature type="region of interest" description="Disordered" evidence="1">
    <location>
        <begin position="133"/>
        <end position="184"/>
    </location>
</feature>
<evidence type="ECO:0000313" key="3">
    <source>
        <dbReference type="EMBL" id="CAD9383667.1"/>
    </source>
</evidence>
<proteinExistence type="predicted"/>
<dbReference type="Gene3D" id="1.10.287.110">
    <property type="entry name" value="DnaJ domain"/>
    <property type="match status" value="1"/>
</dbReference>
<accession>A0A7S2FBS2</accession>
<sequence length="184" mass="19886">MRRSLGRLAADHYTVLSVGRSASQEEIKSTFFGLAKTLHPDVNGGCEQKTRDFKMACDAYEILSDPAKRAEYDMALGAGGGAGGSGGSPHRSQAVVRRTKSDIKAPRTAPTGSASGAAYNYQEWTQAHYGESIRTETRSQRQEFSRSARGALAHKAGVVSRMQARREARRRQPPPDEGGACTVQ</sequence>
<evidence type="ECO:0000256" key="1">
    <source>
        <dbReference type="SAM" id="MobiDB-lite"/>
    </source>
</evidence>
<dbReference type="SMART" id="SM00271">
    <property type="entry name" value="DnaJ"/>
    <property type="match status" value="1"/>
</dbReference>
<dbReference type="InterPro" id="IPR001623">
    <property type="entry name" value="DnaJ_domain"/>
</dbReference>
<feature type="region of interest" description="Disordered" evidence="1">
    <location>
        <begin position="79"/>
        <end position="117"/>
    </location>
</feature>
<name>A0A7S2FBS2_9STRA</name>
<dbReference type="PRINTS" id="PR00625">
    <property type="entry name" value="JDOMAIN"/>
</dbReference>
<dbReference type="SUPFAM" id="SSF46565">
    <property type="entry name" value="Chaperone J-domain"/>
    <property type="match status" value="1"/>
</dbReference>
<dbReference type="InterPro" id="IPR052763">
    <property type="entry name" value="DnaJ_C4"/>
</dbReference>
<dbReference type="InterPro" id="IPR036869">
    <property type="entry name" value="J_dom_sf"/>
</dbReference>
<dbReference type="CDD" id="cd06257">
    <property type="entry name" value="DnaJ"/>
    <property type="match status" value="1"/>
</dbReference>
<organism evidence="3">
    <name type="scientific">Florenciella parvula</name>
    <dbReference type="NCBI Taxonomy" id="236787"/>
    <lineage>
        <taxon>Eukaryota</taxon>
        <taxon>Sar</taxon>
        <taxon>Stramenopiles</taxon>
        <taxon>Ochrophyta</taxon>
        <taxon>Dictyochophyceae</taxon>
        <taxon>Florenciellales</taxon>
        <taxon>Florenciella</taxon>
    </lineage>
</organism>
<dbReference type="Pfam" id="PF00226">
    <property type="entry name" value="DnaJ"/>
    <property type="match status" value="1"/>
</dbReference>
<dbReference type="PANTHER" id="PTHR44825:SF1">
    <property type="entry name" value="DNAJ HOMOLOG SUBFAMILY C MEMBER 4"/>
    <property type="match status" value="1"/>
</dbReference>
<feature type="compositionally biased region" description="Basic and acidic residues" evidence="1">
    <location>
        <begin position="133"/>
        <end position="146"/>
    </location>
</feature>
<dbReference type="PROSITE" id="PS50076">
    <property type="entry name" value="DNAJ_2"/>
    <property type="match status" value="1"/>
</dbReference>
<feature type="domain" description="J" evidence="2">
    <location>
        <begin position="11"/>
        <end position="76"/>
    </location>
</feature>